<dbReference type="PROSITE" id="PS50075">
    <property type="entry name" value="CARRIER"/>
    <property type="match status" value="1"/>
</dbReference>
<name>A0A4Q9GUU5_9BURK</name>
<accession>A0A4Q9GUU5</accession>
<dbReference type="SUPFAM" id="SSF47336">
    <property type="entry name" value="ACP-like"/>
    <property type="match status" value="1"/>
</dbReference>
<dbReference type="Proteomes" id="UP000292120">
    <property type="component" value="Unassembled WGS sequence"/>
</dbReference>
<comment type="caution">
    <text evidence="2">The sequence shown here is derived from an EMBL/GenBank/DDBJ whole genome shotgun (WGS) entry which is preliminary data.</text>
</comment>
<dbReference type="Gene3D" id="1.10.1200.10">
    <property type="entry name" value="ACP-like"/>
    <property type="match status" value="1"/>
</dbReference>
<organism evidence="2 3">
    <name type="scientific">Aquabacterium lacunae</name>
    <dbReference type="NCBI Taxonomy" id="2528630"/>
    <lineage>
        <taxon>Bacteria</taxon>
        <taxon>Pseudomonadati</taxon>
        <taxon>Pseudomonadota</taxon>
        <taxon>Betaproteobacteria</taxon>
        <taxon>Burkholderiales</taxon>
        <taxon>Aquabacterium</taxon>
    </lineage>
</organism>
<dbReference type="InterPro" id="IPR009081">
    <property type="entry name" value="PP-bd_ACP"/>
</dbReference>
<reference evidence="2 3" key="1">
    <citation type="submission" date="2019-02" db="EMBL/GenBank/DDBJ databases">
        <title>Aquabacterium sp. strain KMB7.</title>
        <authorList>
            <person name="Chen W.-M."/>
        </authorList>
    </citation>
    <scope>NUCLEOTIDE SEQUENCE [LARGE SCALE GENOMIC DNA]</scope>
    <source>
        <strain evidence="2 3">KMB7</strain>
    </source>
</reference>
<feature type="domain" description="Carrier" evidence="1">
    <location>
        <begin position="5"/>
        <end position="83"/>
    </location>
</feature>
<dbReference type="OrthoDB" id="7284767at2"/>
<dbReference type="EMBL" id="SIXI01000008">
    <property type="protein sequence ID" value="TBO27907.1"/>
    <property type="molecule type" value="Genomic_DNA"/>
</dbReference>
<proteinExistence type="predicted"/>
<sequence>MSVSESLFDAVRDALSAQGRLSVDARTLSPDADLYESGLTSQCSVNVMLTLEGRFDIEFADHLLTRSTFSSIARIADALAQSGAA</sequence>
<dbReference type="Pfam" id="PF00550">
    <property type="entry name" value="PP-binding"/>
    <property type="match status" value="1"/>
</dbReference>
<evidence type="ECO:0000259" key="1">
    <source>
        <dbReference type="PROSITE" id="PS50075"/>
    </source>
</evidence>
<evidence type="ECO:0000313" key="3">
    <source>
        <dbReference type="Proteomes" id="UP000292120"/>
    </source>
</evidence>
<dbReference type="NCBIfam" id="NF005480">
    <property type="entry name" value="PRK07081.1"/>
    <property type="match status" value="1"/>
</dbReference>
<gene>
    <name evidence="2" type="ORF">EYS42_15850</name>
</gene>
<dbReference type="InterPro" id="IPR036736">
    <property type="entry name" value="ACP-like_sf"/>
</dbReference>
<keyword evidence="3" id="KW-1185">Reference proteome</keyword>
<dbReference type="AlphaFoldDB" id="A0A4Q9GUU5"/>
<dbReference type="RefSeq" id="WP_130969177.1">
    <property type="nucleotide sequence ID" value="NZ_SIXI01000008.1"/>
</dbReference>
<protein>
    <submittedName>
        <fullName evidence="2">Acyl carrier protein</fullName>
    </submittedName>
</protein>
<evidence type="ECO:0000313" key="2">
    <source>
        <dbReference type="EMBL" id="TBO27907.1"/>
    </source>
</evidence>